<evidence type="ECO:0000313" key="3">
    <source>
        <dbReference type="Proteomes" id="UP000248326"/>
    </source>
</evidence>
<reference evidence="2 3" key="1">
    <citation type="submission" date="2018-06" db="EMBL/GenBank/DDBJ databases">
        <title>Genomic Encyclopedia of Type Strains, Phase IV (KMG-IV): sequencing the most valuable type-strain genomes for metagenomic binning, comparative biology and taxonomic classification.</title>
        <authorList>
            <person name="Goeker M."/>
        </authorList>
    </citation>
    <scope>NUCLEOTIDE SEQUENCE [LARGE SCALE GENOMIC DNA]</scope>
    <source>
        <strain evidence="2 3">DSM 18048</strain>
    </source>
</reference>
<dbReference type="Proteomes" id="UP000248326">
    <property type="component" value="Unassembled WGS sequence"/>
</dbReference>
<keyword evidence="1" id="KW-0812">Transmembrane</keyword>
<feature type="transmembrane region" description="Helical" evidence="1">
    <location>
        <begin position="58"/>
        <end position="77"/>
    </location>
</feature>
<proteinExistence type="predicted"/>
<gene>
    <name evidence="2" type="ORF">DES52_11163</name>
</gene>
<keyword evidence="1" id="KW-0472">Membrane</keyword>
<evidence type="ECO:0000313" key="2">
    <source>
        <dbReference type="EMBL" id="PYE52891.1"/>
    </source>
</evidence>
<feature type="transmembrane region" description="Helical" evidence="1">
    <location>
        <begin position="12"/>
        <end position="37"/>
    </location>
</feature>
<organism evidence="2 3">
    <name type="scientific">Deinococcus yavapaiensis KR-236</name>
    <dbReference type="NCBI Taxonomy" id="694435"/>
    <lineage>
        <taxon>Bacteria</taxon>
        <taxon>Thermotogati</taxon>
        <taxon>Deinococcota</taxon>
        <taxon>Deinococci</taxon>
        <taxon>Deinococcales</taxon>
        <taxon>Deinococcaceae</taxon>
        <taxon>Deinococcus</taxon>
    </lineage>
</organism>
<name>A0A318S320_9DEIO</name>
<feature type="transmembrane region" description="Helical" evidence="1">
    <location>
        <begin position="89"/>
        <end position="107"/>
    </location>
</feature>
<protein>
    <submittedName>
        <fullName evidence="2">Uncharacterized protein</fullName>
    </submittedName>
</protein>
<keyword evidence="1" id="KW-1133">Transmembrane helix</keyword>
<evidence type="ECO:0000256" key="1">
    <source>
        <dbReference type="SAM" id="Phobius"/>
    </source>
</evidence>
<feature type="transmembrane region" description="Helical" evidence="1">
    <location>
        <begin position="127"/>
        <end position="144"/>
    </location>
</feature>
<dbReference type="AlphaFoldDB" id="A0A318S320"/>
<dbReference type="RefSeq" id="WP_110887471.1">
    <property type="nucleotide sequence ID" value="NZ_QJSX01000011.1"/>
</dbReference>
<feature type="transmembrane region" description="Helical" evidence="1">
    <location>
        <begin position="176"/>
        <end position="199"/>
    </location>
</feature>
<comment type="caution">
    <text evidence="2">The sequence shown here is derived from an EMBL/GenBank/DDBJ whole genome shotgun (WGS) entry which is preliminary data.</text>
</comment>
<keyword evidence="3" id="KW-1185">Reference proteome</keyword>
<dbReference type="EMBL" id="QJSX01000011">
    <property type="protein sequence ID" value="PYE52891.1"/>
    <property type="molecule type" value="Genomic_DNA"/>
</dbReference>
<sequence>MLGPLTLIAQDPLIALVLTTFFVVGLVLHGMTQTYALARFGDATALREGYGAFNARHLTVPGMLWFLVLGLAVPRPVPLTSTAPRAARALLLGPLALLAYALVLLLARQLLAAIAPAYDVVSQGMRLAAVTTVLHAVYFLVPLGDLDGARVLRAFAWPWEERVRARLRPVEGALPYLLWLASWYFGVLAFVLSPIWNALQIVLSWLPF</sequence>
<accession>A0A318S320</accession>